<organism evidence="1 2">
    <name type="scientific">Kitasatospora cinereorecta</name>
    <dbReference type="NCBI Taxonomy" id="285560"/>
    <lineage>
        <taxon>Bacteria</taxon>
        <taxon>Bacillati</taxon>
        <taxon>Actinomycetota</taxon>
        <taxon>Actinomycetes</taxon>
        <taxon>Kitasatosporales</taxon>
        <taxon>Streptomycetaceae</taxon>
        <taxon>Kitasatospora</taxon>
    </lineage>
</organism>
<evidence type="ECO:0000313" key="1">
    <source>
        <dbReference type="EMBL" id="MFC5645344.1"/>
    </source>
</evidence>
<dbReference type="Proteomes" id="UP001596066">
    <property type="component" value="Unassembled WGS sequence"/>
</dbReference>
<sequence length="194" mass="20723">MNKNLLIEAALASRRLRGLPALAHTGTVRAHLAVGAAKFEELLDASVTALDPVLGRVLGNIEEHGLHITGVFPVEDAAPEDRGWFSYTTGLSERLGFELALATLPLKSAGPILHHAAKLLTAVPSEGDRVDGILGGGFTVRLHRCVDTGPFAMTRRVYGGDPEHGVWQIVVPDAAGRYPDEPGYNHDGLPQPLF</sequence>
<keyword evidence="2" id="KW-1185">Reference proteome</keyword>
<accession>A0ABW0VK33</accession>
<protein>
    <submittedName>
        <fullName evidence="1">DUF4262 domain-containing protein</fullName>
    </submittedName>
</protein>
<dbReference type="RefSeq" id="WP_346148420.1">
    <property type="nucleotide sequence ID" value="NZ_BAAAUA010000049.1"/>
</dbReference>
<dbReference type="InterPro" id="IPR025358">
    <property type="entry name" value="DUF4262"/>
</dbReference>
<reference evidence="2" key="1">
    <citation type="journal article" date="2019" name="Int. J. Syst. Evol. Microbiol.">
        <title>The Global Catalogue of Microorganisms (GCM) 10K type strain sequencing project: providing services to taxonomists for standard genome sequencing and annotation.</title>
        <authorList>
            <consortium name="The Broad Institute Genomics Platform"/>
            <consortium name="The Broad Institute Genome Sequencing Center for Infectious Disease"/>
            <person name="Wu L."/>
            <person name="Ma J."/>
        </authorList>
    </citation>
    <scope>NUCLEOTIDE SEQUENCE [LARGE SCALE GENOMIC DNA]</scope>
    <source>
        <strain evidence="2">CGMCC 4.1622</strain>
    </source>
</reference>
<dbReference type="Pfam" id="PF14081">
    <property type="entry name" value="DUF4262"/>
    <property type="match status" value="1"/>
</dbReference>
<dbReference type="EMBL" id="JBHSOC010000068">
    <property type="protein sequence ID" value="MFC5645344.1"/>
    <property type="molecule type" value="Genomic_DNA"/>
</dbReference>
<gene>
    <name evidence="1" type="ORF">ACFPZF_28840</name>
</gene>
<proteinExistence type="predicted"/>
<comment type="caution">
    <text evidence="1">The sequence shown here is derived from an EMBL/GenBank/DDBJ whole genome shotgun (WGS) entry which is preliminary data.</text>
</comment>
<name>A0ABW0VK33_9ACTN</name>
<evidence type="ECO:0000313" key="2">
    <source>
        <dbReference type="Proteomes" id="UP001596066"/>
    </source>
</evidence>